<dbReference type="Gene3D" id="3.30.750.24">
    <property type="entry name" value="STAS domain"/>
    <property type="match status" value="1"/>
</dbReference>
<dbReference type="Proteomes" id="UP001597318">
    <property type="component" value="Unassembled WGS sequence"/>
</dbReference>
<comment type="caution">
    <text evidence="1">The sequence shown here is derived from an EMBL/GenBank/DDBJ whole genome shotgun (WGS) entry which is preliminary data.</text>
</comment>
<dbReference type="InterPro" id="IPR036513">
    <property type="entry name" value="STAS_dom_sf"/>
</dbReference>
<name>A0ABW5C1L2_9BACI</name>
<organism evidence="1 2">
    <name type="scientific">Metabacillus endolithicus</name>
    <dbReference type="NCBI Taxonomy" id="1535204"/>
    <lineage>
        <taxon>Bacteria</taxon>
        <taxon>Bacillati</taxon>
        <taxon>Bacillota</taxon>
        <taxon>Bacilli</taxon>
        <taxon>Bacillales</taxon>
        <taxon>Bacillaceae</taxon>
        <taxon>Metabacillus</taxon>
    </lineage>
</organism>
<dbReference type="EMBL" id="JBHUIK010000006">
    <property type="protein sequence ID" value="MFD2216227.1"/>
    <property type="molecule type" value="Genomic_DNA"/>
</dbReference>
<protein>
    <submittedName>
        <fullName evidence="1">STAS domain-containing protein</fullName>
    </submittedName>
</protein>
<proteinExistence type="predicted"/>
<keyword evidence="2" id="KW-1185">Reference proteome</keyword>
<gene>
    <name evidence="1" type="ORF">ACFSKK_21365</name>
</gene>
<dbReference type="PANTHER" id="PTHR33745">
    <property type="entry name" value="RSBT ANTAGONIST PROTEIN RSBS-RELATED"/>
    <property type="match status" value="1"/>
</dbReference>
<evidence type="ECO:0000313" key="2">
    <source>
        <dbReference type="Proteomes" id="UP001597318"/>
    </source>
</evidence>
<dbReference type="InterPro" id="IPR051932">
    <property type="entry name" value="Bact_StressResp_Reg"/>
</dbReference>
<accession>A0ABW5C1L2</accession>
<dbReference type="RefSeq" id="WP_247339838.1">
    <property type="nucleotide sequence ID" value="NZ_CP095550.1"/>
</dbReference>
<sequence length="154" mass="17551">MNKEYVEQLETKIKEYEEVILEMSAPIIPSIVPDTILVPITGILLEERFEKIRIKILSYIQTHDIETAIIDMTDITLDKIEQIGMRELGNEIHQLTDAIFLMGVEPYYVGLSPQLIKEIVTTGVQIKAESFSTFQSALKHLMKKKGFVLQKASV</sequence>
<dbReference type="SUPFAM" id="SSF52091">
    <property type="entry name" value="SpoIIaa-like"/>
    <property type="match status" value="1"/>
</dbReference>
<dbReference type="CDD" id="cd07041">
    <property type="entry name" value="STAS_RsbR_RsbS_like"/>
    <property type="match status" value="1"/>
</dbReference>
<evidence type="ECO:0000313" key="1">
    <source>
        <dbReference type="EMBL" id="MFD2216227.1"/>
    </source>
</evidence>
<reference evidence="2" key="1">
    <citation type="journal article" date="2019" name="Int. J. Syst. Evol. Microbiol.">
        <title>The Global Catalogue of Microorganisms (GCM) 10K type strain sequencing project: providing services to taxonomists for standard genome sequencing and annotation.</title>
        <authorList>
            <consortium name="The Broad Institute Genomics Platform"/>
            <consortium name="The Broad Institute Genome Sequencing Center for Infectious Disease"/>
            <person name="Wu L."/>
            <person name="Ma J."/>
        </authorList>
    </citation>
    <scope>NUCLEOTIDE SEQUENCE [LARGE SCALE GENOMIC DNA]</scope>
    <source>
        <strain evidence="2">CGMCC 1.15474</strain>
    </source>
</reference>